<evidence type="ECO:0000256" key="1">
    <source>
        <dbReference type="SAM" id="MobiDB-lite"/>
    </source>
</evidence>
<dbReference type="AlphaFoldDB" id="V4BFK7"/>
<accession>V4BFK7</accession>
<dbReference type="SUPFAM" id="SSF56219">
    <property type="entry name" value="DNase I-like"/>
    <property type="match status" value="1"/>
</dbReference>
<evidence type="ECO:0000313" key="3">
    <source>
        <dbReference type="Proteomes" id="UP000030746"/>
    </source>
</evidence>
<dbReference type="RefSeq" id="XP_009044651.1">
    <property type="nucleotide sequence ID" value="XM_009046403.1"/>
</dbReference>
<dbReference type="InterPro" id="IPR036691">
    <property type="entry name" value="Endo/exonu/phosph_ase_sf"/>
</dbReference>
<keyword evidence="3" id="KW-1185">Reference proteome</keyword>
<evidence type="ECO:0008006" key="4">
    <source>
        <dbReference type="Google" id="ProtNLM"/>
    </source>
</evidence>
<feature type="region of interest" description="Disordered" evidence="1">
    <location>
        <begin position="32"/>
        <end position="91"/>
    </location>
</feature>
<name>V4BFK7_LOTGI</name>
<organism evidence="2 3">
    <name type="scientific">Lottia gigantea</name>
    <name type="common">Giant owl limpet</name>
    <dbReference type="NCBI Taxonomy" id="225164"/>
    <lineage>
        <taxon>Eukaryota</taxon>
        <taxon>Metazoa</taxon>
        <taxon>Spiralia</taxon>
        <taxon>Lophotrochozoa</taxon>
        <taxon>Mollusca</taxon>
        <taxon>Gastropoda</taxon>
        <taxon>Patellogastropoda</taxon>
        <taxon>Lottioidea</taxon>
        <taxon>Lottiidae</taxon>
        <taxon>Lottia</taxon>
    </lineage>
</organism>
<dbReference type="CTD" id="20243695"/>
<dbReference type="GeneID" id="20243695"/>
<dbReference type="KEGG" id="lgi:LOTGIDRAFT_176330"/>
<dbReference type="HOGENOM" id="CLU_564512_0_0_1"/>
<gene>
    <name evidence="2" type="ORF">LOTGIDRAFT_176330</name>
</gene>
<dbReference type="EMBL" id="KB199669">
    <property type="protein sequence ID" value="ESP04662.1"/>
    <property type="molecule type" value="Genomic_DNA"/>
</dbReference>
<dbReference type="Gene3D" id="3.60.10.10">
    <property type="entry name" value="Endonuclease/exonuclease/phosphatase"/>
    <property type="match status" value="1"/>
</dbReference>
<evidence type="ECO:0000313" key="2">
    <source>
        <dbReference type="EMBL" id="ESP04662.1"/>
    </source>
</evidence>
<protein>
    <recommendedName>
        <fullName evidence="4">Endonuclease/exonuclease/phosphatase domain-containing protein</fullName>
    </recommendedName>
</protein>
<feature type="compositionally biased region" description="Pro residues" evidence="1">
    <location>
        <begin position="40"/>
        <end position="53"/>
    </location>
</feature>
<dbReference type="Proteomes" id="UP000030746">
    <property type="component" value="Unassembled WGS sequence"/>
</dbReference>
<reference evidence="2 3" key="1">
    <citation type="journal article" date="2013" name="Nature">
        <title>Insights into bilaterian evolution from three spiralian genomes.</title>
        <authorList>
            <person name="Simakov O."/>
            <person name="Marletaz F."/>
            <person name="Cho S.J."/>
            <person name="Edsinger-Gonzales E."/>
            <person name="Havlak P."/>
            <person name="Hellsten U."/>
            <person name="Kuo D.H."/>
            <person name="Larsson T."/>
            <person name="Lv J."/>
            <person name="Arendt D."/>
            <person name="Savage R."/>
            <person name="Osoegawa K."/>
            <person name="de Jong P."/>
            <person name="Grimwood J."/>
            <person name="Chapman J.A."/>
            <person name="Shapiro H."/>
            <person name="Aerts A."/>
            <person name="Otillar R.P."/>
            <person name="Terry A.Y."/>
            <person name="Boore J.L."/>
            <person name="Grigoriev I.V."/>
            <person name="Lindberg D.R."/>
            <person name="Seaver E.C."/>
            <person name="Weisblat D.A."/>
            <person name="Putnam N.H."/>
            <person name="Rokhsar D.S."/>
        </authorList>
    </citation>
    <scope>NUCLEOTIDE SEQUENCE [LARGE SCALE GENOMIC DNA]</scope>
</reference>
<sequence length="484" mass="54683">MINPISESTRVDDNSTVKNQVENVVTVLVSEQHSCEADTPLPPPPPPLPPSTPPRCVSRKNFHIKAADERLSETETINPPPPTPPPPSPSTIVKPQTYWDADLMGIINRKWEGRVITNNYDSVTPSRGVAILIRKDILNSVTVSSTSLDNEGRIVRIDLEIDNRNLSILSIYAPNHSRDRIAFLQTLGTFIDSGRECIVCGDYNDVFNHYLDRGKGKVTVIQSLLVTQLYHILTVLCIPNGIADRIQTLFTNFIWDNKQAQIKYSSVINSKSNGGLGLPDIKLKSNAFGLKVLKNVCSIDFFSIWKSVLNYYTLKYAKSQATDLLKVTTSRHMIKEFPPFYQLLFNAWNLLTNDCRPPPNNLYDVSLQPLFDNPLIKHENKPIKCKLFSSYGIKTIFDIIYYVIPGFLLLGVIVDDFNESECTLDYIAKMLDIIQSAIPHDWLQIINTEEYTSKCAPEPICIINGEELKFDKFTSKTVYNILIK</sequence>
<feature type="non-terminal residue" evidence="2">
    <location>
        <position position="484"/>
    </location>
</feature>
<proteinExistence type="predicted"/>
<feature type="compositionally biased region" description="Pro residues" evidence="1">
    <location>
        <begin position="78"/>
        <end position="89"/>
    </location>
</feature>
<dbReference type="OrthoDB" id="8958079at2759"/>